<dbReference type="EMBL" id="JBHFAB010000009">
    <property type="protein sequence ID" value="MFC1417801.1"/>
    <property type="molecule type" value="Genomic_DNA"/>
</dbReference>
<dbReference type="EC" id="3.5.1.-" evidence="2"/>
<evidence type="ECO:0000313" key="2">
    <source>
        <dbReference type="EMBL" id="MFC1417801.1"/>
    </source>
</evidence>
<comment type="caution">
    <text evidence="2">The sequence shown here is derived from an EMBL/GenBank/DDBJ whole genome shotgun (WGS) entry which is preliminary data.</text>
</comment>
<dbReference type="GO" id="GO:0016787">
    <property type="term" value="F:hydrolase activity"/>
    <property type="evidence" value="ECO:0007669"/>
    <property type="project" value="UniProtKB-KW"/>
</dbReference>
<dbReference type="Gene3D" id="3.40.50.10320">
    <property type="entry name" value="LmbE-like"/>
    <property type="match status" value="1"/>
</dbReference>
<dbReference type="InterPro" id="IPR024078">
    <property type="entry name" value="LmbE-like_dom_sf"/>
</dbReference>
<dbReference type="RefSeq" id="WP_380536234.1">
    <property type="nucleotide sequence ID" value="NZ_JBHFAB010000009.1"/>
</dbReference>
<dbReference type="PANTHER" id="PTHR12993:SF11">
    <property type="entry name" value="N-ACETYLGLUCOSAMINYL-PHOSPHATIDYLINOSITOL DE-N-ACETYLASE"/>
    <property type="match status" value="1"/>
</dbReference>
<dbReference type="Proteomes" id="UP001592531">
    <property type="component" value="Unassembled WGS sequence"/>
</dbReference>
<reference evidence="2 3" key="1">
    <citation type="submission" date="2024-09" db="EMBL/GenBank/DDBJ databases">
        <authorList>
            <person name="Lee S.D."/>
        </authorList>
    </citation>
    <scope>NUCLEOTIDE SEQUENCE [LARGE SCALE GENOMIC DNA]</scope>
    <source>
        <strain evidence="2 3">N8-3</strain>
    </source>
</reference>
<dbReference type="SUPFAM" id="SSF102588">
    <property type="entry name" value="LmbE-like"/>
    <property type="match status" value="1"/>
</dbReference>
<name>A0ABV6VW63_9ACTN</name>
<protein>
    <submittedName>
        <fullName evidence="2">PIG-L deacetylase family protein</fullName>
        <ecNumber evidence="2">3.5.1.-</ecNumber>
    </submittedName>
</protein>
<proteinExistence type="predicted"/>
<dbReference type="PANTHER" id="PTHR12993">
    <property type="entry name" value="N-ACETYLGLUCOSAMINYL-PHOSPHATIDYLINOSITOL DE-N-ACETYLASE-RELATED"/>
    <property type="match status" value="1"/>
</dbReference>
<organism evidence="2 3">
    <name type="scientific">Streptacidiphilus cavernicola</name>
    <dbReference type="NCBI Taxonomy" id="3342716"/>
    <lineage>
        <taxon>Bacteria</taxon>
        <taxon>Bacillati</taxon>
        <taxon>Actinomycetota</taxon>
        <taxon>Actinomycetes</taxon>
        <taxon>Kitasatosporales</taxon>
        <taxon>Streptomycetaceae</taxon>
        <taxon>Streptacidiphilus</taxon>
    </lineage>
</organism>
<gene>
    <name evidence="2" type="ORF">ACEZDE_14265</name>
</gene>
<evidence type="ECO:0000313" key="3">
    <source>
        <dbReference type="Proteomes" id="UP001592531"/>
    </source>
</evidence>
<keyword evidence="1" id="KW-0862">Zinc</keyword>
<accession>A0ABV6VW63</accession>
<evidence type="ECO:0000256" key="1">
    <source>
        <dbReference type="ARBA" id="ARBA00022833"/>
    </source>
</evidence>
<dbReference type="Pfam" id="PF02585">
    <property type="entry name" value="PIG-L"/>
    <property type="match status" value="1"/>
</dbReference>
<dbReference type="InterPro" id="IPR003737">
    <property type="entry name" value="GlcNAc_PI_deacetylase-related"/>
</dbReference>
<keyword evidence="2" id="KW-0378">Hydrolase</keyword>
<keyword evidence="3" id="KW-1185">Reference proteome</keyword>
<sequence length="224" mass="24106">MRADWLVVLAHPDDETLHCGGLIAHAATRGERVVTLTLTRGGAGRTLGVCNPDELPGVREAELRAAARALGVSHVELHDLSDGEVDQNEAAAEALVTAALEKWCPRNVVCFPPNGFNGHPDHCAAHRVAVAALESHRRTGPGAAPAVWKITDAVPYGEPPRSGYLLPEEVERARLRPTDLVPVGTALEAKLRALGCYETQSRSITKLLRRYPGKVITEAFQRLG</sequence>